<dbReference type="PANTHER" id="PTHR35869:SF1">
    <property type="entry name" value="OUTER-MEMBRANE LIPOPROTEIN CARRIER PROTEIN"/>
    <property type="match status" value="1"/>
</dbReference>
<feature type="signal peptide" evidence="2">
    <location>
        <begin position="1"/>
        <end position="28"/>
    </location>
</feature>
<keyword evidence="4" id="KW-1185">Reference proteome</keyword>
<keyword evidence="1 2" id="KW-0732">Signal</keyword>
<comment type="caution">
    <text evidence="3">The sequence shown here is derived from an EMBL/GenBank/DDBJ whole genome shotgun (WGS) entry which is preliminary data.</text>
</comment>
<evidence type="ECO:0000313" key="4">
    <source>
        <dbReference type="Proteomes" id="UP000631694"/>
    </source>
</evidence>
<dbReference type="Proteomes" id="UP000631694">
    <property type="component" value="Unassembled WGS sequence"/>
</dbReference>
<dbReference type="EMBL" id="JADZLT010000049">
    <property type="protein sequence ID" value="MBH0237946.1"/>
    <property type="molecule type" value="Genomic_DNA"/>
</dbReference>
<dbReference type="AlphaFoldDB" id="A0A931I2A3"/>
<accession>A0A931I2A3</accession>
<organism evidence="3 4">
    <name type="scientific">Methylobrevis albus</name>
    <dbReference type="NCBI Taxonomy" id="2793297"/>
    <lineage>
        <taxon>Bacteria</taxon>
        <taxon>Pseudomonadati</taxon>
        <taxon>Pseudomonadota</taxon>
        <taxon>Alphaproteobacteria</taxon>
        <taxon>Hyphomicrobiales</taxon>
        <taxon>Pleomorphomonadaceae</taxon>
        <taxon>Methylobrevis</taxon>
    </lineage>
</organism>
<dbReference type="CDD" id="cd16325">
    <property type="entry name" value="LolA"/>
    <property type="match status" value="1"/>
</dbReference>
<evidence type="ECO:0000256" key="1">
    <source>
        <dbReference type="ARBA" id="ARBA00022729"/>
    </source>
</evidence>
<dbReference type="Gene3D" id="2.50.20.10">
    <property type="entry name" value="Lipoprotein localisation LolA/LolB/LppX"/>
    <property type="match status" value="1"/>
</dbReference>
<name>A0A931I2A3_9HYPH</name>
<feature type="chain" id="PRO_5036681017" evidence="2">
    <location>
        <begin position="29"/>
        <end position="212"/>
    </location>
</feature>
<evidence type="ECO:0000256" key="2">
    <source>
        <dbReference type="SAM" id="SignalP"/>
    </source>
</evidence>
<dbReference type="InterPro" id="IPR029046">
    <property type="entry name" value="LolA/LolB/LppX"/>
</dbReference>
<keyword evidence="3" id="KW-0449">Lipoprotein</keyword>
<gene>
    <name evidence="3" type="ORF">I5731_08950</name>
</gene>
<sequence length="212" mass="23090">MFAPARRLAAALLAAAVLAAPLAGPAAAAPNLANLSAEQRGTLDSINRYFASVTTLEGKFIQTGPDGSTAEGYFVIDRPGKMRFRYEPPAPIDIIADGRTVAINDKRLKQQTLVFLNDTPLRFLLTPNLDLTKEAVVQSVSVADDLITVMLEDPGTFQTGRLTLIFDGRTTELRQWTITDAQGLDTTVAVYDLQGGKATKPEWFKINFSLYK</sequence>
<proteinExistence type="predicted"/>
<dbReference type="InterPro" id="IPR004564">
    <property type="entry name" value="OM_lipoprot_carrier_LolA-like"/>
</dbReference>
<protein>
    <submittedName>
        <fullName evidence="3">Outer-membrane lipoprotein carrier protein LolA</fullName>
    </submittedName>
</protein>
<dbReference type="SUPFAM" id="SSF89392">
    <property type="entry name" value="Prokaryotic lipoproteins and lipoprotein localization factors"/>
    <property type="match status" value="1"/>
</dbReference>
<reference evidence="3" key="1">
    <citation type="submission" date="2020-12" db="EMBL/GenBank/DDBJ databases">
        <title>Methylobrevis albus sp. nov., isolated from fresh water lack sediment.</title>
        <authorList>
            <person name="Zou Q."/>
        </authorList>
    </citation>
    <scope>NUCLEOTIDE SEQUENCE</scope>
    <source>
        <strain evidence="3">L22</strain>
    </source>
</reference>
<dbReference type="Pfam" id="PF03548">
    <property type="entry name" value="LolA"/>
    <property type="match status" value="1"/>
</dbReference>
<dbReference type="RefSeq" id="WP_197311001.1">
    <property type="nucleotide sequence ID" value="NZ_JADZLT010000049.1"/>
</dbReference>
<dbReference type="PANTHER" id="PTHR35869">
    <property type="entry name" value="OUTER-MEMBRANE LIPOPROTEIN CARRIER PROTEIN"/>
    <property type="match status" value="1"/>
</dbReference>
<evidence type="ECO:0000313" key="3">
    <source>
        <dbReference type="EMBL" id="MBH0237946.1"/>
    </source>
</evidence>